<dbReference type="Pfam" id="PF01127">
    <property type="entry name" value="Sdh_cyt"/>
    <property type="match status" value="1"/>
</dbReference>
<dbReference type="PANTHER" id="PTHR10978">
    <property type="entry name" value="SUCCINATE DEHYDROGENASE CYTOCHROME B560 SUBUNIT"/>
    <property type="match status" value="1"/>
</dbReference>
<evidence type="ECO:0000313" key="14">
    <source>
        <dbReference type="Ensembl" id="ENSMALP00000025817.1"/>
    </source>
</evidence>
<dbReference type="GO" id="GO:0005739">
    <property type="term" value="C:mitochondrion"/>
    <property type="evidence" value="ECO:0007669"/>
    <property type="project" value="GOC"/>
</dbReference>
<keyword evidence="6 13" id="KW-0812">Transmembrane</keyword>
<keyword evidence="9" id="KW-0408">Iron</keyword>
<evidence type="ECO:0000256" key="12">
    <source>
        <dbReference type="ARBA" id="ARBA00045847"/>
    </source>
</evidence>
<keyword evidence="7" id="KW-0479">Metal-binding</keyword>
<dbReference type="FunFam" id="1.20.1300.10:FF:000006">
    <property type="entry name" value="Succinate dehydrogenase cytochrome b560 subunit, mitochondrial"/>
    <property type="match status" value="1"/>
</dbReference>
<dbReference type="GO" id="GO:0009055">
    <property type="term" value="F:electron transfer activity"/>
    <property type="evidence" value="ECO:0007669"/>
    <property type="project" value="InterPro"/>
</dbReference>
<keyword evidence="10 13" id="KW-0472">Membrane</keyword>
<dbReference type="GeneID" id="109974510"/>
<keyword evidence="5" id="KW-0349">Heme</keyword>
<evidence type="ECO:0000256" key="9">
    <source>
        <dbReference type="ARBA" id="ARBA00023004"/>
    </source>
</evidence>
<dbReference type="InterPro" id="IPR018495">
    <property type="entry name" value="Succ_DH_cyt_bsu_CS"/>
</dbReference>
<dbReference type="GO" id="GO:0006099">
    <property type="term" value="P:tricarboxylic acid cycle"/>
    <property type="evidence" value="ECO:0007669"/>
    <property type="project" value="InterPro"/>
</dbReference>
<comment type="subcellular location">
    <subcellularLocation>
        <location evidence="1">Membrane</location>
        <topology evidence="1">Multi-pass membrane protein</topology>
    </subcellularLocation>
</comment>
<evidence type="ECO:0000256" key="1">
    <source>
        <dbReference type="ARBA" id="ARBA00004141"/>
    </source>
</evidence>
<comment type="subunit">
    <text evidence="3">Component of complex II composed of four subunits: the flavoprotein (FP) SDHA, iron-sulfur protein (IP) SDHB, and a cytochrome b560 composed of SDHC and SDHD.</text>
</comment>
<dbReference type="AlphaFoldDB" id="A0A3Q3KAR6"/>
<sequence>MVLLLRTLGRQGVCLSRPQYAVLCRHVVPMGTTAKEEMNTFWAKNSRSNRPLSPHLTAYKWTMPMMMSVAHRGTGIGLSGAVSAVAVAALVLPGNYPYYLDLIHSLSFGPFLIGLAKLGIAFPLSYHAFNGIRHLIWDIGKGFRMAEVYRSGYAVIGLSIITSIALVLR</sequence>
<feature type="transmembrane region" description="Helical" evidence="13">
    <location>
        <begin position="108"/>
        <end position="129"/>
    </location>
</feature>
<dbReference type="PROSITE" id="PS01000">
    <property type="entry name" value="SDH_CYT_1"/>
    <property type="match status" value="1"/>
</dbReference>
<dbReference type="GO" id="GO:0046872">
    <property type="term" value="F:metal ion binding"/>
    <property type="evidence" value="ECO:0007669"/>
    <property type="project" value="UniProtKB-KW"/>
</dbReference>
<reference evidence="14" key="1">
    <citation type="submission" date="2025-08" db="UniProtKB">
        <authorList>
            <consortium name="Ensembl"/>
        </authorList>
    </citation>
    <scope>IDENTIFICATION</scope>
</reference>
<dbReference type="GO" id="GO:0016020">
    <property type="term" value="C:membrane"/>
    <property type="evidence" value="ECO:0007669"/>
    <property type="project" value="UniProtKB-SubCell"/>
</dbReference>
<evidence type="ECO:0000256" key="5">
    <source>
        <dbReference type="ARBA" id="ARBA00022617"/>
    </source>
</evidence>
<dbReference type="CDD" id="cd03499">
    <property type="entry name" value="SQR_TypeC_SdhC"/>
    <property type="match status" value="1"/>
</dbReference>
<dbReference type="SUPFAM" id="SSF81343">
    <property type="entry name" value="Fumarate reductase respiratory complex transmembrane subunits"/>
    <property type="match status" value="1"/>
</dbReference>
<dbReference type="GO" id="GO:0006121">
    <property type="term" value="P:mitochondrial electron transport, succinate to ubiquinone"/>
    <property type="evidence" value="ECO:0007669"/>
    <property type="project" value="TreeGrafter"/>
</dbReference>
<dbReference type="NCBIfam" id="TIGR02970">
    <property type="entry name" value="succ_dehyd_cytB"/>
    <property type="match status" value="1"/>
</dbReference>
<feature type="transmembrane region" description="Helical" evidence="13">
    <location>
        <begin position="75"/>
        <end position="96"/>
    </location>
</feature>
<dbReference type="Proteomes" id="UP000261600">
    <property type="component" value="Unplaced"/>
</dbReference>
<dbReference type="InterPro" id="IPR014314">
    <property type="entry name" value="Succ_DH_cytb556"/>
</dbReference>
<feature type="transmembrane region" description="Helical" evidence="13">
    <location>
        <begin position="150"/>
        <end position="168"/>
    </location>
</feature>
<comment type="pathway">
    <text evidence="2">Carbohydrate metabolism; tricarboxylic acid cycle.</text>
</comment>
<evidence type="ECO:0000256" key="2">
    <source>
        <dbReference type="ARBA" id="ARBA00005163"/>
    </source>
</evidence>
<dbReference type="PROSITE" id="PS01001">
    <property type="entry name" value="SDH_CYT_2"/>
    <property type="match status" value="1"/>
</dbReference>
<dbReference type="Gene3D" id="1.20.1300.10">
    <property type="entry name" value="Fumarate reductase/succinate dehydrogenase, transmembrane subunit"/>
    <property type="match status" value="1"/>
</dbReference>
<dbReference type="STRING" id="43700.ENSMALP00000025817"/>
<dbReference type="InterPro" id="IPR034804">
    <property type="entry name" value="SQR/QFR_C/D"/>
</dbReference>
<keyword evidence="8 13" id="KW-1133">Transmembrane helix</keyword>
<name>A0A3Q3KAR6_MONAL</name>
<dbReference type="PANTHER" id="PTHR10978:SF5">
    <property type="entry name" value="SUCCINATE DEHYDROGENASE CYTOCHROME B560 SUBUNIT, MITOCHONDRIAL"/>
    <property type="match status" value="1"/>
</dbReference>
<evidence type="ECO:0000256" key="7">
    <source>
        <dbReference type="ARBA" id="ARBA00022723"/>
    </source>
</evidence>
<evidence type="ECO:0000256" key="3">
    <source>
        <dbReference type="ARBA" id="ARBA00011758"/>
    </source>
</evidence>
<dbReference type="InterPro" id="IPR000701">
    <property type="entry name" value="SuccDH_FuR_B_TM-su"/>
</dbReference>
<evidence type="ECO:0000256" key="11">
    <source>
        <dbReference type="ARBA" id="ARBA00045023"/>
    </source>
</evidence>
<evidence type="ECO:0000256" key="6">
    <source>
        <dbReference type="ARBA" id="ARBA00022692"/>
    </source>
</evidence>
<comment type="function">
    <text evidence="12">Membrane-anchoring subunit of succinate dehydrogenase (SDH) that is involved in complex II of the mitochondrial electron transport chain and is responsible for transferring electrons from succinate to ubiquinone (coenzyme Q). SDH also oxidizes malate to the non-canonical enol form of oxaloacetate, enol-oxaloacetate. Enol-oxaloacetate, which is a potent inhibitor of the succinate dehydrogenase activity, is further isomerized into keto-oxaloacetate.</text>
</comment>
<dbReference type="Gene3D" id="1.20.5.540">
    <property type="entry name" value="Single helix bin"/>
    <property type="match status" value="1"/>
</dbReference>
<evidence type="ECO:0000256" key="13">
    <source>
        <dbReference type="SAM" id="Phobius"/>
    </source>
</evidence>
<protein>
    <recommendedName>
        <fullName evidence="4">Succinate dehydrogenase cytochrome b560 subunit, mitochondrial</fullName>
    </recommendedName>
    <alternativeName>
        <fullName evidence="11">Malate dehydrogenase [quinone] cytochrome b560 subunit</fullName>
    </alternativeName>
</protein>
<evidence type="ECO:0000256" key="8">
    <source>
        <dbReference type="ARBA" id="ARBA00022989"/>
    </source>
</evidence>
<keyword evidence="15" id="KW-1185">Reference proteome</keyword>
<evidence type="ECO:0000256" key="4">
    <source>
        <dbReference type="ARBA" id="ARBA00014631"/>
    </source>
</evidence>
<proteinExistence type="predicted"/>
<dbReference type="CTD" id="6391"/>
<evidence type="ECO:0000256" key="10">
    <source>
        <dbReference type="ARBA" id="ARBA00023136"/>
    </source>
</evidence>
<reference evidence="14" key="2">
    <citation type="submission" date="2025-09" db="UniProtKB">
        <authorList>
            <consortium name="Ensembl"/>
        </authorList>
    </citation>
    <scope>IDENTIFICATION</scope>
</reference>
<dbReference type="RefSeq" id="XP_020480378.1">
    <property type="nucleotide sequence ID" value="XM_020624722.1"/>
</dbReference>
<organism evidence="14 15">
    <name type="scientific">Monopterus albus</name>
    <name type="common">Swamp eel</name>
    <dbReference type="NCBI Taxonomy" id="43700"/>
    <lineage>
        <taxon>Eukaryota</taxon>
        <taxon>Metazoa</taxon>
        <taxon>Chordata</taxon>
        <taxon>Craniata</taxon>
        <taxon>Vertebrata</taxon>
        <taxon>Euteleostomi</taxon>
        <taxon>Actinopterygii</taxon>
        <taxon>Neopterygii</taxon>
        <taxon>Teleostei</taxon>
        <taxon>Neoteleostei</taxon>
        <taxon>Acanthomorphata</taxon>
        <taxon>Anabantaria</taxon>
        <taxon>Synbranchiformes</taxon>
        <taxon>Synbranchidae</taxon>
        <taxon>Monopterus</taxon>
    </lineage>
</organism>
<accession>A0A3Q3KAR6</accession>
<evidence type="ECO:0000313" key="15">
    <source>
        <dbReference type="Proteomes" id="UP000261600"/>
    </source>
</evidence>
<dbReference type="Ensembl" id="ENSMALT00000026294.1">
    <property type="protein sequence ID" value="ENSMALP00000025817.1"/>
    <property type="gene ID" value="ENSMALG00000017953.1"/>
</dbReference>